<dbReference type="OrthoDB" id="3873987at2"/>
<reference evidence="1 2" key="1">
    <citation type="submission" date="2014-05" db="EMBL/GenBank/DDBJ databases">
        <title>Draft Genome Sequence of Kitasatospora cheerisanensis KCTC 2395.</title>
        <authorList>
            <person name="Nam D.H."/>
        </authorList>
    </citation>
    <scope>NUCLEOTIDE SEQUENCE [LARGE SCALE GENOMIC DNA]</scope>
    <source>
        <strain evidence="1 2">KCTC 2395</strain>
    </source>
</reference>
<dbReference type="PATRIC" id="fig|1348663.4.peg.5506"/>
<dbReference type="AlphaFoldDB" id="A0A066YR84"/>
<organism evidence="1 2">
    <name type="scientific">Kitasatospora cheerisanensis KCTC 2395</name>
    <dbReference type="NCBI Taxonomy" id="1348663"/>
    <lineage>
        <taxon>Bacteria</taxon>
        <taxon>Bacillati</taxon>
        <taxon>Actinomycetota</taxon>
        <taxon>Actinomycetes</taxon>
        <taxon>Kitasatosporales</taxon>
        <taxon>Streptomycetaceae</taxon>
        <taxon>Kitasatospora</taxon>
    </lineage>
</organism>
<evidence type="ECO:0000313" key="2">
    <source>
        <dbReference type="Proteomes" id="UP000027178"/>
    </source>
</evidence>
<dbReference type="EMBL" id="JNBY01000107">
    <property type="protein sequence ID" value="KDN82509.1"/>
    <property type="molecule type" value="Genomic_DNA"/>
</dbReference>
<sequence>MPTPADRLAEARESSDPAALRALTATGYAFVDQALAVNPHTPPDALAVLAGARHSVWNDNCLLGLLAEHPAADGAVLHAVLAAVAERLAAGERPYTAALALARRPELPADGVRALGRTAGASARLRRRLARALDGRG</sequence>
<dbReference type="HOGENOM" id="CLU_1757534_0_0_11"/>
<dbReference type="eggNOG" id="ENOG50320UW">
    <property type="taxonomic scope" value="Bacteria"/>
</dbReference>
<dbReference type="RefSeq" id="WP_035867199.1">
    <property type="nucleotide sequence ID" value="NZ_KK853997.1"/>
</dbReference>
<accession>A0A066YR84</accession>
<name>A0A066YR84_9ACTN</name>
<keyword evidence="2" id="KW-1185">Reference proteome</keyword>
<evidence type="ECO:0000313" key="1">
    <source>
        <dbReference type="EMBL" id="KDN82509.1"/>
    </source>
</evidence>
<protein>
    <submittedName>
        <fullName evidence="1">Uncharacterized protein</fullName>
    </submittedName>
</protein>
<comment type="caution">
    <text evidence="1">The sequence shown here is derived from an EMBL/GenBank/DDBJ whole genome shotgun (WGS) entry which is preliminary data.</text>
</comment>
<gene>
    <name evidence="1" type="ORF">KCH_56870</name>
</gene>
<dbReference type="Proteomes" id="UP000027178">
    <property type="component" value="Unassembled WGS sequence"/>
</dbReference>
<proteinExistence type="predicted"/>